<protein>
    <submittedName>
        <fullName evidence="10">Methyl-accepting chemotaxis protein</fullName>
    </submittedName>
</protein>
<dbReference type="SMART" id="SM00304">
    <property type="entry name" value="HAMP"/>
    <property type="match status" value="1"/>
</dbReference>
<dbReference type="PANTHER" id="PTHR32089">
    <property type="entry name" value="METHYL-ACCEPTING CHEMOTAXIS PROTEIN MCPB"/>
    <property type="match status" value="1"/>
</dbReference>
<dbReference type="Gene3D" id="1.20.120.50">
    <property type="entry name" value="Hemerythrin-like"/>
    <property type="match status" value="1"/>
</dbReference>
<feature type="domain" description="Methyl-accepting transducer" evidence="8">
    <location>
        <begin position="302"/>
        <end position="524"/>
    </location>
</feature>
<evidence type="ECO:0000256" key="5">
    <source>
        <dbReference type="ARBA" id="ARBA00029447"/>
    </source>
</evidence>
<keyword evidence="3" id="KW-0408">Iron</keyword>
<dbReference type="AlphaFoldDB" id="A0A841RD11"/>
<dbReference type="NCBIfam" id="NF033749">
    <property type="entry name" value="bact_hemeryth"/>
    <property type="match status" value="1"/>
</dbReference>
<dbReference type="Pfam" id="PF01814">
    <property type="entry name" value="Hemerythrin"/>
    <property type="match status" value="1"/>
</dbReference>
<dbReference type="InterPro" id="IPR012827">
    <property type="entry name" value="Hemerythrin_metal-bd"/>
</dbReference>
<dbReference type="SUPFAM" id="SSF47188">
    <property type="entry name" value="Hemerythrin-like"/>
    <property type="match status" value="1"/>
</dbReference>
<comment type="similarity">
    <text evidence="1">Belongs to the hemerythrin family.</text>
</comment>
<dbReference type="GO" id="GO:0016020">
    <property type="term" value="C:membrane"/>
    <property type="evidence" value="ECO:0007669"/>
    <property type="project" value="InterPro"/>
</dbReference>
<dbReference type="CDD" id="cd12107">
    <property type="entry name" value="Hemerythrin"/>
    <property type="match status" value="1"/>
</dbReference>
<dbReference type="PRINTS" id="PR00260">
    <property type="entry name" value="CHEMTRNSDUCR"/>
</dbReference>
<dbReference type="PROSITE" id="PS50885">
    <property type="entry name" value="HAMP"/>
    <property type="match status" value="1"/>
</dbReference>
<dbReference type="SUPFAM" id="SSF58104">
    <property type="entry name" value="Methyl-accepting chemotaxis protein (MCP) signaling domain"/>
    <property type="match status" value="1"/>
</dbReference>
<dbReference type="InterPro" id="IPR004089">
    <property type="entry name" value="MCPsignal_dom"/>
</dbReference>
<evidence type="ECO:0000313" key="11">
    <source>
        <dbReference type="Proteomes" id="UP000587760"/>
    </source>
</evidence>
<keyword evidence="7" id="KW-1133">Transmembrane helix</keyword>
<dbReference type="Gene3D" id="6.10.340.10">
    <property type="match status" value="1"/>
</dbReference>
<dbReference type="PROSITE" id="PS50111">
    <property type="entry name" value="CHEMOTAXIS_TRANSDUC_2"/>
    <property type="match status" value="1"/>
</dbReference>
<dbReference type="Pfam" id="PF00015">
    <property type="entry name" value="MCPsignal"/>
    <property type="match status" value="1"/>
</dbReference>
<keyword evidence="4 6" id="KW-0807">Transducer</keyword>
<dbReference type="PANTHER" id="PTHR32089:SF112">
    <property type="entry name" value="LYSOZYME-LIKE PROTEIN-RELATED"/>
    <property type="match status" value="1"/>
</dbReference>
<keyword evidence="2" id="KW-0479">Metal-binding</keyword>
<evidence type="ECO:0000256" key="1">
    <source>
        <dbReference type="ARBA" id="ARBA00010587"/>
    </source>
</evidence>
<evidence type="ECO:0000256" key="4">
    <source>
        <dbReference type="ARBA" id="ARBA00023224"/>
    </source>
</evidence>
<comment type="similarity">
    <text evidence="5">Belongs to the methyl-accepting chemotaxis (MCP) protein family.</text>
</comment>
<organism evidence="10 11">
    <name type="scientific">Spirochaeta isovalerica</name>
    <dbReference type="NCBI Taxonomy" id="150"/>
    <lineage>
        <taxon>Bacteria</taxon>
        <taxon>Pseudomonadati</taxon>
        <taxon>Spirochaetota</taxon>
        <taxon>Spirochaetia</taxon>
        <taxon>Spirochaetales</taxon>
        <taxon>Spirochaetaceae</taxon>
        <taxon>Spirochaeta</taxon>
    </lineage>
</organism>
<feature type="transmembrane region" description="Helical" evidence="7">
    <location>
        <begin position="179"/>
        <end position="203"/>
    </location>
</feature>
<dbReference type="Proteomes" id="UP000587760">
    <property type="component" value="Unassembled WGS sequence"/>
</dbReference>
<proteinExistence type="inferred from homology"/>
<dbReference type="Gene3D" id="1.10.287.950">
    <property type="entry name" value="Methyl-accepting chemotaxis protein"/>
    <property type="match status" value="1"/>
</dbReference>
<dbReference type="InterPro" id="IPR012312">
    <property type="entry name" value="Hemerythrin-like"/>
</dbReference>
<dbReference type="NCBIfam" id="TIGR02481">
    <property type="entry name" value="hemeryth_dom"/>
    <property type="match status" value="1"/>
</dbReference>
<dbReference type="EMBL" id="JACHGJ010000003">
    <property type="protein sequence ID" value="MBB6480538.1"/>
    <property type="molecule type" value="Genomic_DNA"/>
</dbReference>
<evidence type="ECO:0000256" key="6">
    <source>
        <dbReference type="PROSITE-ProRule" id="PRU00284"/>
    </source>
</evidence>
<dbReference type="GO" id="GO:0007165">
    <property type="term" value="P:signal transduction"/>
    <property type="evidence" value="ECO:0007669"/>
    <property type="project" value="UniProtKB-KW"/>
</dbReference>
<dbReference type="GO" id="GO:0004888">
    <property type="term" value="F:transmembrane signaling receptor activity"/>
    <property type="evidence" value="ECO:0007669"/>
    <property type="project" value="InterPro"/>
</dbReference>
<sequence>MKISIRTKILAINILITAVLLLFIGFSYERSRANSRVFEDLIKVSADYNTLRDIEVEIINIWQYLTDASLTGDSAVISNEAAASRRRIGEKLSELKKQEPEFGSAIEAVSKSLDQFWKSGVDMQKAYGLSRAEGNRSMANFDGMADQMLLSLESLSEPLRTKRNNAITLYFGKLTATNIILVVGGGVLAVFIILSGIFLSLIISRPVRAATSSLEDLVSSKGNLSFSLELKNRDEIGDMASQFNLFLGKIKEMMIAISEIVNKNNKLGAHLSDASKQTAKSVSGIVESISGIRSNSESLDRSIQQASAAIEEIRQSISSLNNQVEQQFSAIEQSSSATEEIMASVTNVATIAKNRLASMDSIVALIQKGGEKVEFTSEIIQEIQKNADDMLDMIDIINNISSQTNLLAMNASIEAAHAGDAGRGFSVVADEIRKLAEDTGEHAGRIGESLKSTTEKIAEATKAGEESEEALNVINNEVGLFSNALREVSSSMNELSVASNEILHSVETLMDTSGIVRDASKEMDLGASDSLTSILEIKEISAQSLQRIAEVSIQTEHLNSVSLQVASFGNQNKYNNTLLSNELSQLETGFVADQDTEVQVGIDWSDLLSVGIDKMDSEHKELFVRINSLLKALISRSGDYNIAELVGFINEYIDFHFRDEEKMLESVNFPHLDAHKKLHKIYEDEFDQIEKKLRSGAFDASLLIEIQDKVVNWLLDHIAKVDKKYGEYIAENGLNPKP</sequence>
<dbReference type="Pfam" id="PF00672">
    <property type="entry name" value="HAMP"/>
    <property type="match status" value="1"/>
</dbReference>
<evidence type="ECO:0000256" key="3">
    <source>
        <dbReference type="ARBA" id="ARBA00023004"/>
    </source>
</evidence>
<dbReference type="CDD" id="cd06225">
    <property type="entry name" value="HAMP"/>
    <property type="match status" value="1"/>
</dbReference>
<evidence type="ECO:0000313" key="10">
    <source>
        <dbReference type="EMBL" id="MBB6480538.1"/>
    </source>
</evidence>
<dbReference type="RefSeq" id="WP_184746797.1">
    <property type="nucleotide sequence ID" value="NZ_JACHGJ010000003.1"/>
</dbReference>
<keyword evidence="11" id="KW-1185">Reference proteome</keyword>
<keyword evidence="7" id="KW-0472">Membrane</keyword>
<evidence type="ECO:0000259" key="8">
    <source>
        <dbReference type="PROSITE" id="PS50111"/>
    </source>
</evidence>
<comment type="caution">
    <text evidence="10">The sequence shown here is derived from an EMBL/GenBank/DDBJ whole genome shotgun (WGS) entry which is preliminary data.</text>
</comment>
<feature type="transmembrane region" description="Helical" evidence="7">
    <location>
        <begin position="9"/>
        <end position="28"/>
    </location>
</feature>
<dbReference type="GO" id="GO:0006935">
    <property type="term" value="P:chemotaxis"/>
    <property type="evidence" value="ECO:0007669"/>
    <property type="project" value="InterPro"/>
</dbReference>
<reference evidence="10 11" key="1">
    <citation type="submission" date="2020-08" db="EMBL/GenBank/DDBJ databases">
        <title>Genomic Encyclopedia of Type Strains, Phase IV (KMG-IV): sequencing the most valuable type-strain genomes for metagenomic binning, comparative biology and taxonomic classification.</title>
        <authorList>
            <person name="Goeker M."/>
        </authorList>
    </citation>
    <scope>NUCLEOTIDE SEQUENCE [LARGE SCALE GENOMIC DNA]</scope>
    <source>
        <strain evidence="10 11">DSM 2461</strain>
    </source>
</reference>
<name>A0A841RD11_9SPIO</name>
<feature type="domain" description="HAMP" evidence="9">
    <location>
        <begin position="201"/>
        <end position="255"/>
    </location>
</feature>
<evidence type="ECO:0000259" key="9">
    <source>
        <dbReference type="PROSITE" id="PS50885"/>
    </source>
</evidence>
<dbReference type="PROSITE" id="PS00550">
    <property type="entry name" value="HEMERYTHRINS"/>
    <property type="match status" value="1"/>
</dbReference>
<dbReference type="InterPro" id="IPR003660">
    <property type="entry name" value="HAMP_dom"/>
</dbReference>
<evidence type="ECO:0000256" key="7">
    <source>
        <dbReference type="SAM" id="Phobius"/>
    </source>
</evidence>
<dbReference type="InterPro" id="IPR016131">
    <property type="entry name" value="Haemerythrin_Fe_BS"/>
</dbReference>
<accession>A0A841RD11</accession>
<keyword evidence="7" id="KW-0812">Transmembrane</keyword>
<dbReference type="SMART" id="SM00283">
    <property type="entry name" value="MA"/>
    <property type="match status" value="1"/>
</dbReference>
<evidence type="ECO:0000256" key="2">
    <source>
        <dbReference type="ARBA" id="ARBA00022723"/>
    </source>
</evidence>
<dbReference type="InterPro" id="IPR035938">
    <property type="entry name" value="Hemerythrin-like_sf"/>
</dbReference>
<dbReference type="GO" id="GO:0046872">
    <property type="term" value="F:metal ion binding"/>
    <property type="evidence" value="ECO:0007669"/>
    <property type="project" value="UniProtKB-KW"/>
</dbReference>
<gene>
    <name evidence="10" type="ORF">HNR50_002201</name>
</gene>
<dbReference type="InterPro" id="IPR004090">
    <property type="entry name" value="Chemotax_Me-accpt_rcpt"/>
</dbReference>